<comment type="cofactor">
    <cofactor evidence="1">
        <name>FMN</name>
        <dbReference type="ChEBI" id="CHEBI:58210"/>
    </cofactor>
</comment>
<dbReference type="GO" id="GO:0010181">
    <property type="term" value="F:FMN binding"/>
    <property type="evidence" value="ECO:0007669"/>
    <property type="project" value="InterPro"/>
</dbReference>
<dbReference type="OrthoDB" id="9794638at2"/>
<comment type="similarity">
    <text evidence="3">Belongs to the flavoredoxin family.</text>
</comment>
<dbReference type="eggNOG" id="COG1853">
    <property type="taxonomic scope" value="Bacteria"/>
</dbReference>
<sequence>MKQHWKPGTMISPLPALIVTCADGKGHSNLFTASWTGIVCSEPAMCYVSIRPERHSHGIIKESMEFALNLTTIDMAKATDWVGVVSGKREDKWKGSGLTPIPAKIIQAPLIAESPISLECRVRSIQSLGSHDMFLAEIVNVVVEDSYLNPETGKLDLSRAGLLSYAHGEYFGLGEFIGYFGWSVKKGDKPIQQRK</sequence>
<dbReference type="Proteomes" id="UP000030134">
    <property type="component" value="Unassembled WGS sequence"/>
</dbReference>
<dbReference type="InterPro" id="IPR052174">
    <property type="entry name" value="Flavoredoxin"/>
</dbReference>
<dbReference type="InterPro" id="IPR012349">
    <property type="entry name" value="Split_barrel_FMN-bd"/>
</dbReference>
<dbReference type="RefSeq" id="WP_025843279.1">
    <property type="nucleotide sequence ID" value="NZ_JQZW01000019.1"/>
</dbReference>
<protein>
    <submittedName>
        <fullName evidence="5">Flavin reductase</fullName>
    </submittedName>
</protein>
<gene>
    <name evidence="5" type="ORF">HQ36_08490</name>
</gene>
<keyword evidence="6" id="KW-1185">Reference proteome</keyword>
<proteinExistence type="inferred from homology"/>
<dbReference type="SMART" id="SM00903">
    <property type="entry name" value="Flavin_Reduct"/>
    <property type="match status" value="1"/>
</dbReference>
<dbReference type="AlphaFoldDB" id="A0A0A2G199"/>
<keyword evidence="2" id="KW-0285">Flavoprotein</keyword>
<accession>A0A0A2G199</accession>
<reference evidence="5 6" key="1">
    <citation type="submission" date="2014-08" db="EMBL/GenBank/DDBJ databases">
        <title>Porphyromonas gingivicanis strain:COT-022_OH1391 Genome sequencing.</title>
        <authorList>
            <person name="Wallis C."/>
            <person name="Deusch O."/>
            <person name="O'Flynn C."/>
            <person name="Davis I."/>
            <person name="Jospin G."/>
            <person name="Darling A.E."/>
            <person name="Coil D.A."/>
            <person name="Alexiev A."/>
            <person name="Horsfall A."/>
            <person name="Kirkwood N."/>
            <person name="Harris S."/>
            <person name="Eisen J.A."/>
        </authorList>
    </citation>
    <scope>NUCLEOTIDE SEQUENCE [LARGE SCALE GENOMIC DNA]</scope>
    <source>
        <strain evidence="6">COT-022 OH1391</strain>
    </source>
</reference>
<dbReference type="Gene3D" id="2.30.110.10">
    <property type="entry name" value="Electron Transport, Fmn-binding Protein, Chain A"/>
    <property type="match status" value="1"/>
</dbReference>
<dbReference type="InterPro" id="IPR002563">
    <property type="entry name" value="Flavin_Rdtase-like_dom"/>
</dbReference>
<dbReference type="STRING" id="266762.HQ36_08490"/>
<evidence type="ECO:0000259" key="4">
    <source>
        <dbReference type="SMART" id="SM00903"/>
    </source>
</evidence>
<dbReference type="PANTHER" id="PTHR43567:SF1">
    <property type="entry name" value="FLAVOREDOXIN"/>
    <property type="match status" value="1"/>
</dbReference>
<evidence type="ECO:0000313" key="5">
    <source>
        <dbReference type="EMBL" id="KGN97058.1"/>
    </source>
</evidence>
<dbReference type="PANTHER" id="PTHR43567">
    <property type="entry name" value="FLAVOREDOXIN-RELATED-RELATED"/>
    <property type="match status" value="1"/>
</dbReference>
<evidence type="ECO:0000256" key="2">
    <source>
        <dbReference type="ARBA" id="ARBA00022630"/>
    </source>
</evidence>
<evidence type="ECO:0000256" key="1">
    <source>
        <dbReference type="ARBA" id="ARBA00001917"/>
    </source>
</evidence>
<evidence type="ECO:0000313" key="6">
    <source>
        <dbReference type="Proteomes" id="UP000030134"/>
    </source>
</evidence>
<dbReference type="EMBL" id="JQZW01000019">
    <property type="protein sequence ID" value="KGN97058.1"/>
    <property type="molecule type" value="Genomic_DNA"/>
</dbReference>
<name>A0A0A2G199_9PORP</name>
<dbReference type="Pfam" id="PF01613">
    <property type="entry name" value="Flavin_Reduct"/>
    <property type="match status" value="1"/>
</dbReference>
<feature type="domain" description="Flavin reductase like" evidence="4">
    <location>
        <begin position="10"/>
        <end position="157"/>
    </location>
</feature>
<evidence type="ECO:0000256" key="3">
    <source>
        <dbReference type="ARBA" id="ARBA00038054"/>
    </source>
</evidence>
<comment type="caution">
    <text evidence="5">The sequence shown here is derived from an EMBL/GenBank/DDBJ whole genome shotgun (WGS) entry which is preliminary data.</text>
</comment>
<dbReference type="GO" id="GO:0016646">
    <property type="term" value="F:oxidoreductase activity, acting on the CH-NH group of donors, NAD or NADP as acceptor"/>
    <property type="evidence" value="ECO:0007669"/>
    <property type="project" value="UniProtKB-ARBA"/>
</dbReference>
<organism evidence="5 6">
    <name type="scientific">Porphyromonas gingivicanis</name>
    <dbReference type="NCBI Taxonomy" id="266762"/>
    <lineage>
        <taxon>Bacteria</taxon>
        <taxon>Pseudomonadati</taxon>
        <taxon>Bacteroidota</taxon>
        <taxon>Bacteroidia</taxon>
        <taxon>Bacteroidales</taxon>
        <taxon>Porphyromonadaceae</taxon>
        <taxon>Porphyromonas</taxon>
    </lineage>
</organism>
<dbReference type="SUPFAM" id="SSF50475">
    <property type="entry name" value="FMN-binding split barrel"/>
    <property type="match status" value="1"/>
</dbReference>